<dbReference type="eggNOG" id="COG0824">
    <property type="taxonomic scope" value="Bacteria"/>
</dbReference>
<dbReference type="GO" id="GO:0047617">
    <property type="term" value="F:fatty acyl-CoA hydrolase activity"/>
    <property type="evidence" value="ECO:0007669"/>
    <property type="project" value="TreeGrafter"/>
</dbReference>
<reference evidence="3 4" key="1">
    <citation type="submission" date="2008-07" db="EMBL/GenBank/DDBJ databases">
        <title>Complete sequence of Geobacter bemidjiensis BEM.</title>
        <authorList>
            <consortium name="US DOE Joint Genome Institute"/>
            <person name="Lucas S."/>
            <person name="Copeland A."/>
            <person name="Lapidus A."/>
            <person name="Glavina del Rio T."/>
            <person name="Dalin E."/>
            <person name="Tice H."/>
            <person name="Bruce D."/>
            <person name="Goodwin L."/>
            <person name="Pitluck S."/>
            <person name="Kiss H."/>
            <person name="Brettin T."/>
            <person name="Detter J.C."/>
            <person name="Han C."/>
            <person name="Kuske C.R."/>
            <person name="Schmutz J."/>
            <person name="Larimer F."/>
            <person name="Land M."/>
            <person name="Hauser L."/>
            <person name="Kyrpides N."/>
            <person name="Lykidis A."/>
            <person name="Lovley D."/>
            <person name="Richardson P."/>
        </authorList>
    </citation>
    <scope>NUCLEOTIDE SEQUENCE [LARGE SCALE GENOMIC DNA]</scope>
    <source>
        <strain evidence="4">ATCC BAA-1014 / DSM 16622 / JCM 12645 / Bem</strain>
    </source>
</reference>
<proteinExistence type="inferred from homology"/>
<dbReference type="InterPro" id="IPR029069">
    <property type="entry name" value="HotDog_dom_sf"/>
</dbReference>
<dbReference type="PANTHER" id="PTHR31793">
    <property type="entry name" value="4-HYDROXYBENZOYL-COA THIOESTERASE FAMILY MEMBER"/>
    <property type="match status" value="1"/>
</dbReference>
<dbReference type="OrthoDB" id="9799036at2"/>
<name>B5E7S4_CITBB</name>
<dbReference type="HOGENOM" id="CLU_101141_5_0_7"/>
<protein>
    <submittedName>
        <fullName evidence="3">Acyl-CoA thioesterase</fullName>
    </submittedName>
</protein>
<dbReference type="NCBIfam" id="TIGR00051">
    <property type="entry name" value="YbgC/FadM family acyl-CoA thioesterase"/>
    <property type="match status" value="1"/>
</dbReference>
<dbReference type="InterPro" id="IPR050563">
    <property type="entry name" value="4-hydroxybenzoyl-CoA_TE"/>
</dbReference>
<dbReference type="Gene3D" id="3.10.129.10">
    <property type="entry name" value="Hotdog Thioesterase"/>
    <property type="match status" value="1"/>
</dbReference>
<dbReference type="SUPFAM" id="SSF54637">
    <property type="entry name" value="Thioesterase/thiol ester dehydrase-isomerase"/>
    <property type="match status" value="1"/>
</dbReference>
<evidence type="ECO:0000313" key="4">
    <source>
        <dbReference type="Proteomes" id="UP000008825"/>
    </source>
</evidence>
<accession>B5E7S4</accession>
<evidence type="ECO:0000256" key="2">
    <source>
        <dbReference type="ARBA" id="ARBA00022801"/>
    </source>
</evidence>
<evidence type="ECO:0000256" key="1">
    <source>
        <dbReference type="ARBA" id="ARBA00005953"/>
    </source>
</evidence>
<dbReference type="InterPro" id="IPR006684">
    <property type="entry name" value="YbgC/YbaW"/>
</dbReference>
<evidence type="ECO:0000313" key="3">
    <source>
        <dbReference type="EMBL" id="ACH38460.1"/>
    </source>
</evidence>
<keyword evidence="2" id="KW-0378">Hydrolase</keyword>
<dbReference type="KEGG" id="gbm:Gbem_1442"/>
<keyword evidence="4" id="KW-1185">Reference proteome</keyword>
<organism evidence="3 4">
    <name type="scientific">Citrifermentans bemidjiense (strain ATCC BAA-1014 / DSM 16622 / JCM 12645 / Bem)</name>
    <name type="common">Geobacter bemidjiensis</name>
    <dbReference type="NCBI Taxonomy" id="404380"/>
    <lineage>
        <taxon>Bacteria</taxon>
        <taxon>Pseudomonadati</taxon>
        <taxon>Thermodesulfobacteriota</taxon>
        <taxon>Desulfuromonadia</taxon>
        <taxon>Geobacterales</taxon>
        <taxon>Geobacteraceae</taxon>
        <taxon>Citrifermentans</taxon>
    </lineage>
</organism>
<gene>
    <name evidence="3" type="ordered locus">Gbem_1442</name>
</gene>
<dbReference type="STRING" id="404380.Gbem_1442"/>
<sequence length="152" mass="16953">MEQFRYYLRVRYYECDMQKVVYNANYANYAGVATIEFLRALAGPGLLQGDLDFMVVSQNMEWRAPARFDEVLEISVAVKEMGKSSITIVTDFRRAGNEAVIASAETVRVLVDAKTLQKTEIPAGLRSALEKGAPGTVVDHAGYLQLDDFVFS</sequence>
<comment type="similarity">
    <text evidence="1">Belongs to the 4-hydroxybenzoyl-CoA thioesterase family.</text>
</comment>
<dbReference type="PIRSF" id="PIRSF003230">
    <property type="entry name" value="YbgC"/>
    <property type="match status" value="1"/>
</dbReference>
<reference evidence="3 4" key="2">
    <citation type="journal article" date="2010" name="BMC Genomics">
        <title>The genome of Geobacter bemidjiensis, exemplar for the subsurface clade of Geobacter species that predominate in Fe(III)-reducing subsurface environments.</title>
        <authorList>
            <person name="Aklujkar M."/>
            <person name="Young N.D."/>
            <person name="Holmes D."/>
            <person name="Chavan M."/>
            <person name="Risso C."/>
            <person name="Kiss H.E."/>
            <person name="Han C.S."/>
            <person name="Land M.L."/>
            <person name="Lovley D.R."/>
        </authorList>
    </citation>
    <scope>NUCLEOTIDE SEQUENCE [LARGE SCALE GENOMIC DNA]</scope>
    <source>
        <strain evidence="4">ATCC BAA-1014 / DSM 16622 / JCM 12645 / Bem</strain>
    </source>
</reference>
<dbReference type="EMBL" id="CP001124">
    <property type="protein sequence ID" value="ACH38460.1"/>
    <property type="molecule type" value="Genomic_DNA"/>
</dbReference>
<dbReference type="AlphaFoldDB" id="B5E7S4"/>
<dbReference type="RefSeq" id="WP_012529873.1">
    <property type="nucleotide sequence ID" value="NC_011146.1"/>
</dbReference>
<dbReference type="Proteomes" id="UP000008825">
    <property type="component" value="Chromosome"/>
</dbReference>
<dbReference type="PANTHER" id="PTHR31793:SF27">
    <property type="entry name" value="NOVEL THIOESTERASE SUPERFAMILY DOMAIN AND SAPOSIN A-TYPE DOMAIN CONTAINING PROTEIN (0610012H03RIK)"/>
    <property type="match status" value="1"/>
</dbReference>
<dbReference type="CDD" id="cd00586">
    <property type="entry name" value="4HBT"/>
    <property type="match status" value="1"/>
</dbReference>
<dbReference type="Pfam" id="PF13279">
    <property type="entry name" value="4HBT_2"/>
    <property type="match status" value="1"/>
</dbReference>